<name>A0A832QCQ4_9BACT</name>
<evidence type="ECO:0000256" key="5">
    <source>
        <dbReference type="PROSITE-ProRule" id="PRU01026"/>
    </source>
</evidence>
<evidence type="ECO:0000313" key="8">
    <source>
        <dbReference type="Proteomes" id="UP000576550"/>
    </source>
</evidence>
<accession>A0A832QCQ4</accession>
<evidence type="ECO:0000313" key="7">
    <source>
        <dbReference type="EMBL" id="HHX99669.1"/>
    </source>
</evidence>
<feature type="binding site" evidence="5">
    <location>
        <position position="19"/>
    </location>
    <ligand>
        <name>S-adenosyl-L-methionine</name>
        <dbReference type="ChEBI" id="CHEBI:59789"/>
    </ligand>
</feature>
<keyword evidence="3 5" id="KW-0949">S-adenosyl-L-methionine</keyword>
<feature type="binding site" evidence="5">
    <location>
        <position position="65"/>
    </location>
    <ligand>
        <name>S-adenosyl-L-methionine</name>
        <dbReference type="ChEBI" id="CHEBI:59789"/>
    </ligand>
</feature>
<feature type="binding site" evidence="5">
    <location>
        <position position="44"/>
    </location>
    <ligand>
        <name>S-adenosyl-L-methionine</name>
        <dbReference type="ChEBI" id="CHEBI:59789"/>
    </ligand>
</feature>
<protein>
    <submittedName>
        <fullName evidence="7">23S ribosomal RNA methyltransferase Erm</fullName>
    </submittedName>
</protein>
<dbReference type="SUPFAM" id="SSF53335">
    <property type="entry name" value="S-adenosyl-L-methionine-dependent methyltransferases"/>
    <property type="match status" value="1"/>
</dbReference>
<sequence length="293" mass="34461">MTEVTRTENKNLWHSQNFLHDSQFVKSLIAITNIGQDDTVVEIGPGKGIITAELSKQANKIIAIELDSTLAEELRKKFIESKNIEIIETDFLKWPNPKFKYKVFSNIPFEYTSRIMDKLLLSPNSPEDTYLIMQDLAAKRYIGSPLGNNSQISSLLQPFYEMSILTNIDRKQYKPIPNVDTVLAQFHKREQPLVDKKLEQDYRDFVIYGYNQWKPTILQAYDKVLSYKQQTILEKNLHIKNKKPSELNIDEWISLFKTYMQYVSEEKKNLVRGSEKLLRSKQKNIEKRYKTRR</sequence>
<dbReference type="InterPro" id="IPR020598">
    <property type="entry name" value="rRNA_Ade_methylase_Trfase_N"/>
</dbReference>
<dbReference type="GO" id="GO:0003723">
    <property type="term" value="F:RNA binding"/>
    <property type="evidence" value="ECO:0007669"/>
    <property type="project" value="UniProtKB-UniRule"/>
</dbReference>
<dbReference type="CDD" id="cd02440">
    <property type="entry name" value="AdoMet_MTases"/>
    <property type="match status" value="1"/>
</dbReference>
<dbReference type="InterPro" id="IPR001737">
    <property type="entry name" value="KsgA/Erm"/>
</dbReference>
<feature type="binding site" evidence="5">
    <location>
        <position position="106"/>
    </location>
    <ligand>
        <name>S-adenosyl-L-methionine</name>
        <dbReference type="ChEBI" id="CHEBI:59789"/>
    </ligand>
</feature>
<evidence type="ECO:0000256" key="2">
    <source>
        <dbReference type="ARBA" id="ARBA00022679"/>
    </source>
</evidence>
<dbReference type="PROSITE" id="PS01131">
    <property type="entry name" value="RRNA_A_DIMETH"/>
    <property type="match status" value="1"/>
</dbReference>
<dbReference type="AlphaFoldDB" id="A0A832QCQ4"/>
<keyword evidence="4 5" id="KW-0694">RNA-binding</keyword>
<feature type="binding site" evidence="5">
    <location>
        <position position="17"/>
    </location>
    <ligand>
        <name>S-adenosyl-L-methionine</name>
        <dbReference type="ChEBI" id="CHEBI:59789"/>
    </ligand>
</feature>
<proteinExistence type="inferred from homology"/>
<feature type="domain" description="Ribosomal RNA adenine methylase transferase N-terminal" evidence="6">
    <location>
        <begin position="24"/>
        <end position="190"/>
    </location>
</feature>
<feature type="binding site" evidence="5">
    <location>
        <position position="90"/>
    </location>
    <ligand>
        <name>S-adenosyl-L-methionine</name>
        <dbReference type="ChEBI" id="CHEBI:59789"/>
    </ligand>
</feature>
<evidence type="ECO:0000256" key="3">
    <source>
        <dbReference type="ARBA" id="ARBA00022691"/>
    </source>
</evidence>
<dbReference type="SMART" id="SM00650">
    <property type="entry name" value="rADc"/>
    <property type="match status" value="1"/>
</dbReference>
<keyword evidence="1 5" id="KW-0489">Methyltransferase</keyword>
<dbReference type="EMBL" id="DUTP01000006">
    <property type="protein sequence ID" value="HHX99669.1"/>
    <property type="molecule type" value="Genomic_DNA"/>
</dbReference>
<dbReference type="PANTHER" id="PTHR11727">
    <property type="entry name" value="DIMETHYLADENOSINE TRANSFERASE"/>
    <property type="match status" value="1"/>
</dbReference>
<dbReference type="Gene3D" id="3.40.50.150">
    <property type="entry name" value="Vaccinia Virus protein VP39"/>
    <property type="match status" value="1"/>
</dbReference>
<evidence type="ECO:0000256" key="1">
    <source>
        <dbReference type="ARBA" id="ARBA00022603"/>
    </source>
</evidence>
<dbReference type="InterPro" id="IPR020596">
    <property type="entry name" value="rRNA_Ade_Mease_Trfase_CS"/>
</dbReference>
<comment type="similarity">
    <text evidence="5">Belongs to the class I-like SAM-binding methyltransferase superfamily. rRNA adenine N(6)-methyltransferase family.</text>
</comment>
<dbReference type="GO" id="GO:0000179">
    <property type="term" value="F:rRNA (adenine-N6,N6-)-dimethyltransferase activity"/>
    <property type="evidence" value="ECO:0007669"/>
    <property type="project" value="UniProtKB-UniRule"/>
</dbReference>
<dbReference type="Gene3D" id="1.10.8.100">
    <property type="entry name" value="Ribosomal RNA adenine dimethylase-like, domain 2"/>
    <property type="match status" value="1"/>
</dbReference>
<reference evidence="7 8" key="1">
    <citation type="journal article" date="2020" name="Biotechnol. Biofuels">
        <title>New insights from the biogas microbiome by comprehensive genome-resolved metagenomics of nearly 1600 species originating from multiple anaerobic digesters.</title>
        <authorList>
            <person name="Campanaro S."/>
            <person name="Treu L."/>
            <person name="Rodriguez-R L.M."/>
            <person name="Kovalovszki A."/>
            <person name="Ziels R.M."/>
            <person name="Maus I."/>
            <person name="Zhu X."/>
            <person name="Kougias P.G."/>
            <person name="Basile A."/>
            <person name="Luo G."/>
            <person name="Schluter A."/>
            <person name="Konstantinidis K.T."/>
            <person name="Angelidaki I."/>
        </authorList>
    </citation>
    <scope>NUCLEOTIDE SEQUENCE [LARGE SCALE GENOMIC DNA]</scope>
    <source>
        <strain evidence="7">AS05jafATM_89</strain>
    </source>
</reference>
<gene>
    <name evidence="7" type="primary">erm</name>
    <name evidence="7" type="ORF">GX533_03300</name>
</gene>
<dbReference type="PROSITE" id="PS51689">
    <property type="entry name" value="SAM_RNA_A_N6_MT"/>
    <property type="match status" value="1"/>
</dbReference>
<dbReference type="InterPro" id="IPR029063">
    <property type="entry name" value="SAM-dependent_MTases_sf"/>
</dbReference>
<organism evidence="7 8">
    <name type="scientific">Candidatus Dojkabacteria bacterium</name>
    <dbReference type="NCBI Taxonomy" id="2099670"/>
    <lineage>
        <taxon>Bacteria</taxon>
        <taxon>Candidatus Dojkabacteria</taxon>
    </lineage>
</organism>
<evidence type="ECO:0000256" key="4">
    <source>
        <dbReference type="ARBA" id="ARBA00022884"/>
    </source>
</evidence>
<dbReference type="PANTHER" id="PTHR11727:SF7">
    <property type="entry name" value="DIMETHYLADENOSINE TRANSFERASE-RELATED"/>
    <property type="match status" value="1"/>
</dbReference>
<dbReference type="Pfam" id="PF00398">
    <property type="entry name" value="RrnaAD"/>
    <property type="match status" value="1"/>
</dbReference>
<comment type="caution">
    <text evidence="7">The sequence shown here is derived from an EMBL/GenBank/DDBJ whole genome shotgun (WGS) entry which is preliminary data.</text>
</comment>
<keyword evidence="2 5" id="KW-0808">Transferase</keyword>
<dbReference type="NCBIfam" id="NF000499">
    <property type="entry name" value="Erm23S_rRNA_broad"/>
    <property type="match status" value="1"/>
</dbReference>
<dbReference type="Proteomes" id="UP000576550">
    <property type="component" value="Unassembled WGS sequence"/>
</dbReference>
<dbReference type="InterPro" id="IPR023165">
    <property type="entry name" value="rRNA_Ade_diMease-like_C"/>
</dbReference>
<evidence type="ECO:0000259" key="6">
    <source>
        <dbReference type="SMART" id="SM00650"/>
    </source>
</evidence>